<evidence type="ECO:0000313" key="4">
    <source>
        <dbReference type="Proteomes" id="UP001529510"/>
    </source>
</evidence>
<evidence type="ECO:0000256" key="1">
    <source>
        <dbReference type="ARBA" id="ARBA00004123"/>
    </source>
</evidence>
<evidence type="ECO:0000259" key="2">
    <source>
        <dbReference type="PROSITE" id="PS50803"/>
    </source>
</evidence>
<feature type="domain" description="OAR" evidence="2">
    <location>
        <begin position="37"/>
        <end position="50"/>
    </location>
</feature>
<reference evidence="3 4" key="1">
    <citation type="submission" date="2024-05" db="EMBL/GenBank/DDBJ databases">
        <title>Genome sequencing and assembly of Indian major carp, Cirrhinus mrigala (Hamilton, 1822).</title>
        <authorList>
            <person name="Mohindra V."/>
            <person name="Chowdhury L.M."/>
            <person name="Lal K."/>
            <person name="Jena J.K."/>
        </authorList>
    </citation>
    <scope>NUCLEOTIDE SEQUENCE [LARGE SCALE GENOMIC DNA]</scope>
    <source>
        <strain evidence="3">CM1030</strain>
        <tissue evidence="3">Blood</tissue>
    </source>
</reference>
<keyword evidence="4" id="KW-1185">Reference proteome</keyword>
<dbReference type="AlphaFoldDB" id="A0ABD0NK51"/>
<sequence length="61" mass="6441">IPLPAIEGPIQRSHLTNNFLSSSPPLPSSPTVDLRTSSIAALRLKAKEHSAQLTHITAAGM</sequence>
<name>A0ABD0NK51_CIRMR</name>
<proteinExistence type="predicted"/>
<evidence type="ECO:0000313" key="3">
    <source>
        <dbReference type="EMBL" id="KAL0162368.1"/>
    </source>
</evidence>
<dbReference type="PROSITE" id="PS50803">
    <property type="entry name" value="OAR"/>
    <property type="match status" value="1"/>
</dbReference>
<dbReference type="EMBL" id="JAMKFB020000021">
    <property type="protein sequence ID" value="KAL0162368.1"/>
    <property type="molecule type" value="Genomic_DNA"/>
</dbReference>
<organism evidence="3 4">
    <name type="scientific">Cirrhinus mrigala</name>
    <name type="common">Mrigala</name>
    <dbReference type="NCBI Taxonomy" id="683832"/>
    <lineage>
        <taxon>Eukaryota</taxon>
        <taxon>Metazoa</taxon>
        <taxon>Chordata</taxon>
        <taxon>Craniata</taxon>
        <taxon>Vertebrata</taxon>
        <taxon>Euteleostomi</taxon>
        <taxon>Actinopterygii</taxon>
        <taxon>Neopterygii</taxon>
        <taxon>Teleostei</taxon>
        <taxon>Ostariophysi</taxon>
        <taxon>Cypriniformes</taxon>
        <taxon>Cyprinidae</taxon>
        <taxon>Labeoninae</taxon>
        <taxon>Labeonini</taxon>
        <taxon>Cirrhinus</taxon>
    </lineage>
</organism>
<dbReference type="Proteomes" id="UP001529510">
    <property type="component" value="Unassembled WGS sequence"/>
</dbReference>
<dbReference type="GO" id="GO:0005634">
    <property type="term" value="C:nucleus"/>
    <property type="evidence" value="ECO:0007669"/>
    <property type="project" value="UniProtKB-SubCell"/>
</dbReference>
<protein>
    <recommendedName>
        <fullName evidence="2">OAR domain-containing protein</fullName>
    </recommendedName>
</protein>
<gene>
    <name evidence="3" type="ORF">M9458_041764</name>
</gene>
<comment type="subcellular location">
    <subcellularLocation>
        <location evidence="1">Nucleus</location>
    </subcellularLocation>
</comment>
<accession>A0ABD0NK51</accession>
<comment type="caution">
    <text evidence="3">The sequence shown here is derived from an EMBL/GenBank/DDBJ whole genome shotgun (WGS) entry which is preliminary data.</text>
</comment>
<dbReference type="Pfam" id="PF03826">
    <property type="entry name" value="OAR"/>
    <property type="match status" value="1"/>
</dbReference>
<feature type="non-terminal residue" evidence="3">
    <location>
        <position position="1"/>
    </location>
</feature>
<dbReference type="InterPro" id="IPR003654">
    <property type="entry name" value="OAR_dom"/>
</dbReference>
<feature type="non-terminal residue" evidence="3">
    <location>
        <position position="61"/>
    </location>
</feature>